<gene>
    <name evidence="8" type="ordered locus">Caur_0706</name>
</gene>
<dbReference type="RefSeq" id="WP_012256601.1">
    <property type="nucleotide sequence ID" value="NC_010175.1"/>
</dbReference>
<reference evidence="9" key="1">
    <citation type="journal article" date="2011" name="BMC Genomics">
        <title>Complete genome sequence of the filamentous anoxygenic phototrophic bacterium Chloroflexus aurantiacus.</title>
        <authorList>
            <person name="Tang K.H."/>
            <person name="Barry K."/>
            <person name="Chertkov O."/>
            <person name="Dalin E."/>
            <person name="Han C.S."/>
            <person name="Hauser L.J."/>
            <person name="Honchak B.M."/>
            <person name="Karbach L.E."/>
            <person name="Land M.L."/>
            <person name="Lapidus A."/>
            <person name="Larimer F.W."/>
            <person name="Mikhailova N."/>
            <person name="Pitluck S."/>
            <person name="Pierson B.K."/>
            <person name="Blankenship R.E."/>
        </authorList>
    </citation>
    <scope>NUCLEOTIDE SEQUENCE [LARGE SCALE GENOMIC DNA]</scope>
    <source>
        <strain evidence="9">ATCC 29366 / DSM 635 / J-10-fl</strain>
    </source>
</reference>
<name>A9WFK7_CHLAA</name>
<dbReference type="EnsemblBacteria" id="ABY33945">
    <property type="protein sequence ID" value="ABY33945"/>
    <property type="gene ID" value="Caur_0706"/>
</dbReference>
<evidence type="ECO:0000313" key="9">
    <source>
        <dbReference type="Proteomes" id="UP000002008"/>
    </source>
</evidence>
<dbReference type="AlphaFoldDB" id="A9WFK7"/>
<dbReference type="Proteomes" id="UP000002008">
    <property type="component" value="Chromosome"/>
</dbReference>
<protein>
    <submittedName>
        <fullName evidence="8">PspC domain protein</fullName>
    </submittedName>
</protein>
<dbReference type="InterPro" id="IPR052027">
    <property type="entry name" value="PspC"/>
</dbReference>
<keyword evidence="4 6" id="KW-1133">Transmembrane helix</keyword>
<evidence type="ECO:0000256" key="3">
    <source>
        <dbReference type="ARBA" id="ARBA00022692"/>
    </source>
</evidence>
<feature type="domain" description="Phage shock protein PspC N-terminal" evidence="7">
    <location>
        <begin position="8"/>
        <end position="64"/>
    </location>
</feature>
<organism evidence="8 9">
    <name type="scientific">Chloroflexus aurantiacus (strain ATCC 29366 / DSM 635 / J-10-fl)</name>
    <dbReference type="NCBI Taxonomy" id="324602"/>
    <lineage>
        <taxon>Bacteria</taxon>
        <taxon>Bacillati</taxon>
        <taxon>Chloroflexota</taxon>
        <taxon>Chloroflexia</taxon>
        <taxon>Chloroflexales</taxon>
        <taxon>Chloroflexineae</taxon>
        <taxon>Chloroflexaceae</taxon>
        <taxon>Chloroflexus</taxon>
    </lineage>
</organism>
<dbReference type="EMBL" id="CP000909">
    <property type="protein sequence ID" value="ABY33945.1"/>
    <property type="molecule type" value="Genomic_DNA"/>
</dbReference>
<evidence type="ECO:0000256" key="1">
    <source>
        <dbReference type="ARBA" id="ARBA00004162"/>
    </source>
</evidence>
<dbReference type="PATRIC" id="fig|324602.8.peg.802"/>
<keyword evidence="9" id="KW-1185">Reference proteome</keyword>
<keyword evidence="2" id="KW-1003">Cell membrane</keyword>
<evidence type="ECO:0000259" key="7">
    <source>
        <dbReference type="Pfam" id="PF04024"/>
    </source>
</evidence>
<evidence type="ECO:0000256" key="6">
    <source>
        <dbReference type="SAM" id="Phobius"/>
    </source>
</evidence>
<dbReference type="FunCoup" id="A9WFK7">
    <property type="interactions" value="1"/>
</dbReference>
<dbReference type="eggNOG" id="COG1983">
    <property type="taxonomic scope" value="Bacteria"/>
</dbReference>
<comment type="subcellular location">
    <subcellularLocation>
        <location evidence="1">Cell membrane</location>
        <topology evidence="1">Single-pass membrane protein</topology>
    </subcellularLocation>
</comment>
<keyword evidence="3 6" id="KW-0812">Transmembrane</keyword>
<proteinExistence type="predicted"/>
<dbReference type="Pfam" id="PF04024">
    <property type="entry name" value="PspC"/>
    <property type="match status" value="1"/>
</dbReference>
<dbReference type="STRING" id="324602.Caur_0706"/>
<dbReference type="KEGG" id="cau:Caur_0706"/>
<dbReference type="GO" id="GO:0005886">
    <property type="term" value="C:plasma membrane"/>
    <property type="evidence" value="ECO:0000318"/>
    <property type="project" value="GO_Central"/>
</dbReference>
<dbReference type="InterPro" id="IPR007168">
    <property type="entry name" value="Phageshock_PspC_N"/>
</dbReference>
<dbReference type="HOGENOM" id="CLU_2341659_0_0_0"/>
<accession>A9WFK7</accession>
<evidence type="ECO:0000313" key="8">
    <source>
        <dbReference type="EMBL" id="ABY33945.1"/>
    </source>
</evidence>
<sequence length="97" mass="11071">MNTPQTQRLQRLRNDRMLAGVASGLAQYIGVDPVIIRLVFVVLGLVNGMGVLFYILLWLLMPNEDADPTTNNLHTAIGEMRVIMERFLSEVRDVFRR</sequence>
<evidence type="ECO:0000256" key="5">
    <source>
        <dbReference type="ARBA" id="ARBA00023136"/>
    </source>
</evidence>
<dbReference type="PANTHER" id="PTHR33885">
    <property type="entry name" value="PHAGE SHOCK PROTEIN C"/>
    <property type="match status" value="1"/>
</dbReference>
<dbReference type="PANTHER" id="PTHR33885:SF3">
    <property type="entry name" value="PHAGE SHOCK PROTEIN C"/>
    <property type="match status" value="1"/>
</dbReference>
<keyword evidence="5 6" id="KW-0472">Membrane</keyword>
<feature type="transmembrane region" description="Helical" evidence="6">
    <location>
        <begin position="34"/>
        <end position="60"/>
    </location>
</feature>
<evidence type="ECO:0000256" key="2">
    <source>
        <dbReference type="ARBA" id="ARBA00022475"/>
    </source>
</evidence>
<dbReference type="InParanoid" id="A9WFK7"/>
<evidence type="ECO:0000256" key="4">
    <source>
        <dbReference type="ARBA" id="ARBA00022989"/>
    </source>
</evidence>